<protein>
    <submittedName>
        <fullName evidence="2">Recombination protein RecT</fullName>
    </submittedName>
</protein>
<dbReference type="Pfam" id="PF03837">
    <property type="entry name" value="RecT"/>
    <property type="match status" value="1"/>
</dbReference>
<dbReference type="RefSeq" id="WP_092486962.1">
    <property type="nucleotide sequence ID" value="NZ_FOYM01000035.1"/>
</dbReference>
<sequence length="282" mass="31295">MSNKPATKTTPMQKLKGLLNVESVKTQFQNALKENAGPFIASIIDLYGSDKYLQQCDPNAVIMEALKAATLKLPINKQLGFAYIVPYKSKGVSIPQFQLGYKGYIQLAMRTGQYKFLNAGIIREGIKVERNILTGQIEFTGEPTSEKPQGYFAYMELLNGFSKTVYMTKEEVTAHAKRYSKSYNLSNSAWKTNFDEMAMKTVIRLLLSKYGILSTDMISVLTTDRDGDVESEVANEIANEANKETIDVEYDISSEETGESPPEMGQESEPVEQQVAAAGPGF</sequence>
<gene>
    <name evidence="2" type="ORF">SAMN05660706_13539</name>
</gene>
<dbReference type="GO" id="GO:0006259">
    <property type="term" value="P:DNA metabolic process"/>
    <property type="evidence" value="ECO:0007669"/>
    <property type="project" value="InterPro"/>
</dbReference>
<dbReference type="STRING" id="39060.SAMN05660706_13539"/>
<dbReference type="GO" id="GO:0003677">
    <property type="term" value="F:DNA binding"/>
    <property type="evidence" value="ECO:0007669"/>
    <property type="project" value="InterPro"/>
</dbReference>
<accession>A0A1I6ECZ2</accession>
<organism evidence="2 3">
    <name type="scientific">Desulfoscipio geothermicus DSM 3669</name>
    <dbReference type="NCBI Taxonomy" id="1121426"/>
    <lineage>
        <taxon>Bacteria</taxon>
        <taxon>Bacillati</taxon>
        <taxon>Bacillota</taxon>
        <taxon>Clostridia</taxon>
        <taxon>Eubacteriales</taxon>
        <taxon>Desulfallaceae</taxon>
        <taxon>Desulfoscipio</taxon>
    </lineage>
</organism>
<name>A0A1I6ECZ2_9FIRM</name>
<evidence type="ECO:0000313" key="2">
    <source>
        <dbReference type="EMBL" id="SFR15378.1"/>
    </source>
</evidence>
<reference evidence="3" key="1">
    <citation type="submission" date="2016-10" db="EMBL/GenBank/DDBJ databases">
        <authorList>
            <person name="Varghese N."/>
            <person name="Submissions S."/>
        </authorList>
    </citation>
    <scope>NUCLEOTIDE SEQUENCE [LARGE SCALE GENOMIC DNA]</scope>
    <source>
        <strain evidence="3">DSM 3669</strain>
    </source>
</reference>
<evidence type="ECO:0000256" key="1">
    <source>
        <dbReference type="SAM" id="MobiDB-lite"/>
    </source>
</evidence>
<proteinExistence type="predicted"/>
<feature type="region of interest" description="Disordered" evidence="1">
    <location>
        <begin position="244"/>
        <end position="282"/>
    </location>
</feature>
<evidence type="ECO:0000313" key="3">
    <source>
        <dbReference type="Proteomes" id="UP000199584"/>
    </source>
</evidence>
<dbReference type="Proteomes" id="UP000199584">
    <property type="component" value="Unassembled WGS sequence"/>
</dbReference>
<keyword evidence="3" id="KW-1185">Reference proteome</keyword>
<dbReference type="InterPro" id="IPR004590">
    <property type="entry name" value="ssDNA_annealing_RecT"/>
</dbReference>
<dbReference type="NCBIfam" id="TIGR00616">
    <property type="entry name" value="rect"/>
    <property type="match status" value="1"/>
</dbReference>
<dbReference type="OrthoDB" id="1045432at2"/>
<dbReference type="AlphaFoldDB" id="A0A1I6ECZ2"/>
<dbReference type="EMBL" id="FOYM01000035">
    <property type="protein sequence ID" value="SFR15378.1"/>
    <property type="molecule type" value="Genomic_DNA"/>
</dbReference>
<dbReference type="InterPro" id="IPR018330">
    <property type="entry name" value="RecT_fam"/>
</dbReference>
<feature type="compositionally biased region" description="Acidic residues" evidence="1">
    <location>
        <begin position="247"/>
        <end position="258"/>
    </location>
</feature>